<comment type="caution">
    <text evidence="2">The sequence shown here is derived from an EMBL/GenBank/DDBJ whole genome shotgun (WGS) entry which is preliminary data.</text>
</comment>
<dbReference type="OrthoDB" id="10359694at2759"/>
<proteinExistence type="predicted"/>
<accession>A0A8X6QUY9</accession>
<dbReference type="AlphaFoldDB" id="A0A8X6QUY9"/>
<gene>
    <name evidence="2" type="ORF">NPIL_365251</name>
</gene>
<feature type="region of interest" description="Disordered" evidence="1">
    <location>
        <begin position="65"/>
        <end position="92"/>
    </location>
</feature>
<keyword evidence="3" id="KW-1185">Reference proteome</keyword>
<reference evidence="2" key="1">
    <citation type="submission" date="2020-08" db="EMBL/GenBank/DDBJ databases">
        <title>Multicomponent nature underlies the extraordinary mechanical properties of spider dragline silk.</title>
        <authorList>
            <person name="Kono N."/>
            <person name="Nakamura H."/>
            <person name="Mori M."/>
            <person name="Yoshida Y."/>
            <person name="Ohtoshi R."/>
            <person name="Malay A.D."/>
            <person name="Moran D.A.P."/>
            <person name="Tomita M."/>
            <person name="Numata K."/>
            <person name="Arakawa K."/>
        </authorList>
    </citation>
    <scope>NUCLEOTIDE SEQUENCE</scope>
</reference>
<sequence length="99" mass="11307">MVLTIKQRDFNVQCYVKHNLRKKCTELFVQESKNGRGLAKSPAKSTMQNLVVKWWETGSLANKNRNFPKRARTPENITQVNRSMEKTPTKSPVICASGI</sequence>
<evidence type="ECO:0000256" key="1">
    <source>
        <dbReference type="SAM" id="MobiDB-lite"/>
    </source>
</evidence>
<dbReference type="EMBL" id="BMAW01035044">
    <property type="protein sequence ID" value="GFU38028.1"/>
    <property type="molecule type" value="Genomic_DNA"/>
</dbReference>
<name>A0A8X6QUY9_NEPPI</name>
<protein>
    <submittedName>
        <fullName evidence="2">Uncharacterized protein</fullName>
    </submittedName>
</protein>
<dbReference type="Proteomes" id="UP000887013">
    <property type="component" value="Unassembled WGS sequence"/>
</dbReference>
<evidence type="ECO:0000313" key="2">
    <source>
        <dbReference type="EMBL" id="GFU38028.1"/>
    </source>
</evidence>
<organism evidence="2 3">
    <name type="scientific">Nephila pilipes</name>
    <name type="common">Giant wood spider</name>
    <name type="synonym">Nephila maculata</name>
    <dbReference type="NCBI Taxonomy" id="299642"/>
    <lineage>
        <taxon>Eukaryota</taxon>
        <taxon>Metazoa</taxon>
        <taxon>Ecdysozoa</taxon>
        <taxon>Arthropoda</taxon>
        <taxon>Chelicerata</taxon>
        <taxon>Arachnida</taxon>
        <taxon>Araneae</taxon>
        <taxon>Araneomorphae</taxon>
        <taxon>Entelegynae</taxon>
        <taxon>Araneoidea</taxon>
        <taxon>Nephilidae</taxon>
        <taxon>Nephila</taxon>
    </lineage>
</organism>
<evidence type="ECO:0000313" key="3">
    <source>
        <dbReference type="Proteomes" id="UP000887013"/>
    </source>
</evidence>